<evidence type="ECO:0008006" key="3">
    <source>
        <dbReference type="Google" id="ProtNLM"/>
    </source>
</evidence>
<dbReference type="PANTHER" id="PTHR38436">
    <property type="entry name" value="POLYKETIDE CYCLASE SNOAL-LIKE DOMAIN"/>
    <property type="match status" value="1"/>
</dbReference>
<accession>A0A2A4YKJ7</accession>
<dbReference type="InterPro" id="IPR032710">
    <property type="entry name" value="NTF2-like_dom_sf"/>
</dbReference>
<organism evidence="1 2">
    <name type="scientific">Aerophobetes bacterium</name>
    <dbReference type="NCBI Taxonomy" id="2030807"/>
    <lineage>
        <taxon>Bacteria</taxon>
        <taxon>Candidatus Aerophobota</taxon>
    </lineage>
</organism>
<dbReference type="InterPro" id="IPR009959">
    <property type="entry name" value="Cyclase_SnoaL-like"/>
</dbReference>
<dbReference type="Pfam" id="PF07366">
    <property type="entry name" value="SnoaL"/>
    <property type="match status" value="1"/>
</dbReference>
<dbReference type="SUPFAM" id="SSF54427">
    <property type="entry name" value="NTF2-like"/>
    <property type="match status" value="1"/>
</dbReference>
<gene>
    <name evidence="1" type="ORF">COB11_02485</name>
</gene>
<evidence type="ECO:0000313" key="2">
    <source>
        <dbReference type="Proteomes" id="UP000217838"/>
    </source>
</evidence>
<dbReference type="Gene3D" id="3.10.450.50">
    <property type="match status" value="1"/>
</dbReference>
<dbReference type="GO" id="GO:0030638">
    <property type="term" value="P:polyketide metabolic process"/>
    <property type="evidence" value="ECO:0007669"/>
    <property type="project" value="InterPro"/>
</dbReference>
<dbReference type="Proteomes" id="UP000217838">
    <property type="component" value="Unassembled WGS sequence"/>
</dbReference>
<protein>
    <recommendedName>
        <fullName evidence="3">Ester cyclase</fullName>
    </recommendedName>
</protein>
<evidence type="ECO:0000313" key="1">
    <source>
        <dbReference type="EMBL" id="PCI95363.1"/>
    </source>
</evidence>
<dbReference type="AlphaFoldDB" id="A0A2A4YKJ7"/>
<sequence length="193" mass="21774">MKTTNWLKPLIFLTCLGLVPCFSQEISEIGGYETREDKIFSPRSSGKSDPAYENNKELVMDFLTAIKRNDTSMISELLSHNYKVINFGEVVETSYSKFTEMSKNLKVRVNALHKALPDFDLKVSSLLAEGNKVMVQATISGIQKGDFMGIAPTNKPVHLKFITVFTISDEKILLISEMWNEINVMKQLGFIVL</sequence>
<reference evidence="2" key="1">
    <citation type="submission" date="2017-08" db="EMBL/GenBank/DDBJ databases">
        <title>A dynamic microbial community with high functional redundancy inhabits the cold, oxic subseafloor aquifer.</title>
        <authorList>
            <person name="Tully B.J."/>
            <person name="Wheat C.G."/>
            <person name="Glazer B.T."/>
            <person name="Huber J.A."/>
        </authorList>
    </citation>
    <scope>NUCLEOTIDE SEQUENCE [LARGE SCALE GENOMIC DNA]</scope>
</reference>
<dbReference type="EMBL" id="NVUU01000022">
    <property type="protein sequence ID" value="PCI95363.1"/>
    <property type="molecule type" value="Genomic_DNA"/>
</dbReference>
<name>A0A2A4YKJ7_UNCAE</name>
<dbReference type="PANTHER" id="PTHR38436:SF1">
    <property type="entry name" value="ESTER CYCLASE"/>
    <property type="match status" value="1"/>
</dbReference>
<proteinExistence type="predicted"/>
<comment type="caution">
    <text evidence="1">The sequence shown here is derived from an EMBL/GenBank/DDBJ whole genome shotgun (WGS) entry which is preliminary data.</text>
</comment>